<evidence type="ECO:0000313" key="1">
    <source>
        <dbReference type="EMBL" id="KAG7542017.1"/>
    </source>
</evidence>
<evidence type="ECO:0000313" key="2">
    <source>
        <dbReference type="Proteomes" id="UP000694240"/>
    </source>
</evidence>
<accession>A0A8T1Y4U4</accession>
<dbReference type="InterPro" id="IPR008797">
    <property type="entry name" value="PSII_PsbQ"/>
</dbReference>
<comment type="caution">
    <text evidence="1">The sequence shown here is derived from an EMBL/GenBank/DDBJ whole genome shotgun (WGS) entry which is preliminary data.</text>
</comment>
<reference evidence="1 2" key="1">
    <citation type="submission" date="2020-12" db="EMBL/GenBank/DDBJ databases">
        <title>Concerted genomic and epigenomic changes stabilize Arabidopsis allopolyploids.</title>
        <authorList>
            <person name="Chen Z."/>
        </authorList>
    </citation>
    <scope>NUCLEOTIDE SEQUENCE [LARGE SCALE GENOMIC DNA]</scope>
    <source>
        <strain evidence="1">Allo738</strain>
        <tissue evidence="1">Leaf</tissue>
    </source>
</reference>
<gene>
    <name evidence="1" type="ORF">ISN45_Aa07g020470</name>
</gene>
<proteinExistence type="predicted"/>
<dbReference type="GO" id="GO:0019898">
    <property type="term" value="C:extrinsic component of membrane"/>
    <property type="evidence" value="ECO:0007669"/>
    <property type="project" value="InterPro"/>
</dbReference>
<dbReference type="Proteomes" id="UP000694240">
    <property type="component" value="Chromosome 12"/>
</dbReference>
<keyword evidence="2" id="KW-1185">Reference proteome</keyword>
<dbReference type="AlphaFoldDB" id="A0A8T1Y4U4"/>
<dbReference type="GO" id="GO:0009767">
    <property type="term" value="P:photosynthetic electron transport chain"/>
    <property type="evidence" value="ECO:0007669"/>
    <property type="project" value="TreeGrafter"/>
</dbReference>
<name>A0A8T1Y4U4_9BRAS</name>
<dbReference type="InterPro" id="IPR054099">
    <property type="entry name" value="PSII_PsbQ_pln"/>
</dbReference>
<organism evidence="1 2">
    <name type="scientific">Arabidopsis thaliana x Arabidopsis arenosa</name>
    <dbReference type="NCBI Taxonomy" id="1240361"/>
    <lineage>
        <taxon>Eukaryota</taxon>
        <taxon>Viridiplantae</taxon>
        <taxon>Streptophyta</taxon>
        <taxon>Embryophyta</taxon>
        <taxon>Tracheophyta</taxon>
        <taxon>Spermatophyta</taxon>
        <taxon>Magnoliopsida</taxon>
        <taxon>eudicotyledons</taxon>
        <taxon>Gunneridae</taxon>
        <taxon>Pentapetalae</taxon>
        <taxon>rosids</taxon>
        <taxon>malvids</taxon>
        <taxon>Brassicales</taxon>
        <taxon>Brassicaceae</taxon>
        <taxon>Camelineae</taxon>
        <taxon>Arabidopsis</taxon>
    </lineage>
</organism>
<dbReference type="PANTHER" id="PTHR33399:SF7">
    <property type="entry name" value="OXYGEN-EVOLVING ENHANCER PROTEIN 3-2, CHLOROPLASTIC"/>
    <property type="match status" value="1"/>
</dbReference>
<dbReference type="GO" id="GO:0009507">
    <property type="term" value="C:chloroplast"/>
    <property type="evidence" value="ECO:0007669"/>
    <property type="project" value="TreeGrafter"/>
</dbReference>
<dbReference type="EMBL" id="JAEFBK010000012">
    <property type="protein sequence ID" value="KAG7542017.1"/>
    <property type="molecule type" value="Genomic_DNA"/>
</dbReference>
<dbReference type="GO" id="GO:0009654">
    <property type="term" value="C:photosystem II oxygen evolving complex"/>
    <property type="evidence" value="ECO:0007669"/>
    <property type="project" value="InterPro"/>
</dbReference>
<protein>
    <submittedName>
        <fullName evidence="1">Oxygen-evolving enhancer protein 3</fullName>
    </submittedName>
</protein>
<dbReference type="PANTHER" id="PTHR33399">
    <property type="entry name" value="OXYGEN-EVOLVING ENHANCER PROTEIN 3-1, CHLOROPLASTIC"/>
    <property type="match status" value="1"/>
</dbReference>
<dbReference type="GO" id="GO:0005509">
    <property type="term" value="F:calcium ion binding"/>
    <property type="evidence" value="ECO:0007669"/>
    <property type="project" value="InterPro"/>
</dbReference>
<dbReference type="Pfam" id="PF05757">
    <property type="entry name" value="PsbQ"/>
    <property type="match status" value="1"/>
</dbReference>
<sequence length="130" mass="14011">MLVPESSRRSVIGLVAAGLAGGSFVKAVFAEAIPIKVGPPPLPSGGLPGTDNSDQARDFSLALKDRFYIQPLLSPTEAAARAKEYAKEIISVKSLIDKIVWPYAQNNLRLRASYIRYDLNTVISAKPKVS</sequence>